<sequence>MQLLTSCPACNTRFHVKPEQLAAHGGHVRCGHCLHIFRASAGLYEVLAPQALTTALPDPGQAPAHDNHPKPEPFIISLVQDAPHFEVTAASAAPSFSMDIAALLNKNHDNSIDETKPETVVESSNMELPEAIRAPLPGASFLAEETPAVRQIPLWLALVLISALSLAAIGQSVYFFRTELVSHWPASRPTLVTACKWLGCTVSLARDSSLLALDDSDLQEDFEHPEVIQLSTTLINNASYAQAFPVLELTLTDSSDQPKLRRIFQPAEYLPPATNIDDGIPAKQSIQIHLAFSTSGETVSGYRVFVTY</sequence>
<dbReference type="InterPro" id="IPR011723">
    <property type="entry name" value="Znf/thioredoxin_put"/>
</dbReference>
<feature type="domain" description="Zinc finger/thioredoxin putative" evidence="1">
    <location>
        <begin position="3"/>
        <end position="39"/>
    </location>
</feature>
<protein>
    <submittedName>
        <fullName evidence="2">MJ0042 family finger-like domain-containing protein</fullName>
    </submittedName>
</protein>
<organism evidence="2 3">
    <name type="scientific">Methylobacillus rhizosphaerae</name>
    <dbReference type="NCBI Taxonomy" id="551994"/>
    <lineage>
        <taxon>Bacteria</taxon>
        <taxon>Pseudomonadati</taxon>
        <taxon>Pseudomonadota</taxon>
        <taxon>Betaproteobacteria</taxon>
        <taxon>Nitrosomonadales</taxon>
        <taxon>Methylophilaceae</taxon>
        <taxon>Methylobacillus</taxon>
    </lineage>
</organism>
<keyword evidence="3" id="KW-1185">Reference proteome</keyword>
<evidence type="ECO:0000313" key="3">
    <source>
        <dbReference type="Proteomes" id="UP000198305"/>
    </source>
</evidence>
<dbReference type="InterPro" id="IPR021834">
    <property type="entry name" value="DUF3426"/>
</dbReference>
<dbReference type="Proteomes" id="UP000198305">
    <property type="component" value="Unassembled WGS sequence"/>
</dbReference>
<reference evidence="3" key="1">
    <citation type="submission" date="2017-06" db="EMBL/GenBank/DDBJ databases">
        <authorList>
            <person name="Varghese N."/>
            <person name="Submissions S."/>
        </authorList>
    </citation>
    <scope>NUCLEOTIDE SEQUENCE [LARGE SCALE GENOMIC DNA]</scope>
    <source>
        <strain evidence="3">Ca-68</strain>
    </source>
</reference>
<accession>A0A238ZDR0</accession>
<evidence type="ECO:0000259" key="1">
    <source>
        <dbReference type="Pfam" id="PF13719"/>
    </source>
</evidence>
<dbReference type="OrthoDB" id="5294582at2"/>
<dbReference type="NCBIfam" id="TIGR02098">
    <property type="entry name" value="MJ0042_CXXC"/>
    <property type="match status" value="1"/>
</dbReference>
<dbReference type="RefSeq" id="WP_089375350.1">
    <property type="nucleotide sequence ID" value="NZ_FZOA01000004.1"/>
</dbReference>
<name>A0A238ZDR0_9PROT</name>
<evidence type="ECO:0000313" key="2">
    <source>
        <dbReference type="EMBL" id="SNR81487.1"/>
    </source>
</evidence>
<dbReference type="EMBL" id="FZOA01000004">
    <property type="protein sequence ID" value="SNR81487.1"/>
    <property type="molecule type" value="Genomic_DNA"/>
</dbReference>
<proteinExistence type="predicted"/>
<dbReference type="Pfam" id="PF13719">
    <property type="entry name" value="Zn_ribbon_5"/>
    <property type="match status" value="1"/>
</dbReference>
<gene>
    <name evidence="2" type="ORF">SAMN05192560_1247</name>
</gene>
<dbReference type="AlphaFoldDB" id="A0A238ZDR0"/>
<dbReference type="Pfam" id="PF11906">
    <property type="entry name" value="DUF3426"/>
    <property type="match status" value="1"/>
</dbReference>